<dbReference type="Proteomes" id="UP000030428">
    <property type="component" value="Unassembled WGS sequence"/>
</dbReference>
<gene>
    <name evidence="1" type="ORF">PN36_26110</name>
</gene>
<name>A0A0A6S435_9GAMM</name>
<reference evidence="1 2" key="1">
    <citation type="journal article" date="2016" name="Front. Microbiol.">
        <title>Single-Cell (Meta-)Genomics of a Dimorphic Candidatus Thiomargarita nelsonii Reveals Genomic Plasticity.</title>
        <authorList>
            <person name="Flood B.E."/>
            <person name="Fliss P."/>
            <person name="Jones D.S."/>
            <person name="Dick G.J."/>
            <person name="Jain S."/>
            <person name="Kaster A.K."/>
            <person name="Winkel M."/>
            <person name="Mussmann M."/>
            <person name="Bailey J."/>
        </authorList>
    </citation>
    <scope>NUCLEOTIDE SEQUENCE [LARGE SCALE GENOMIC DNA]</scope>
    <source>
        <strain evidence="1">Hydrate Ridge</strain>
    </source>
</reference>
<protein>
    <submittedName>
        <fullName evidence="1">Uncharacterized protein</fullName>
    </submittedName>
</protein>
<comment type="caution">
    <text evidence="1">The sequence shown here is derived from an EMBL/GenBank/DDBJ whole genome shotgun (WGS) entry which is preliminary data.</text>
</comment>
<proteinExistence type="predicted"/>
<dbReference type="EMBL" id="JSZA02000151">
    <property type="protein sequence ID" value="KHD06675.1"/>
    <property type="molecule type" value="Genomic_DNA"/>
</dbReference>
<evidence type="ECO:0000313" key="2">
    <source>
        <dbReference type="Proteomes" id="UP000030428"/>
    </source>
</evidence>
<keyword evidence="2" id="KW-1185">Reference proteome</keyword>
<organism evidence="1 2">
    <name type="scientific">Candidatus Thiomargarita nelsonii</name>
    <dbReference type="NCBI Taxonomy" id="1003181"/>
    <lineage>
        <taxon>Bacteria</taxon>
        <taxon>Pseudomonadati</taxon>
        <taxon>Pseudomonadota</taxon>
        <taxon>Gammaproteobacteria</taxon>
        <taxon>Thiotrichales</taxon>
        <taxon>Thiotrichaceae</taxon>
        <taxon>Thiomargarita</taxon>
    </lineage>
</organism>
<dbReference type="AlphaFoldDB" id="A0A0A6S435"/>
<sequence length="87" mass="10194">MPALHIHSMPQDLYSYLQKLAFAKNCSLDAQVIVLLSQFQQQEEKREQQARILADIYQSRTALPNKQCHWRRGNPLWLPAPTNRDFS</sequence>
<accession>A0A0A6S435</accession>
<evidence type="ECO:0000313" key="1">
    <source>
        <dbReference type="EMBL" id="KHD06675.1"/>
    </source>
</evidence>